<dbReference type="AlphaFoldDB" id="A0A9W6WEY4"/>
<feature type="domain" description="Myb-like" evidence="2">
    <location>
        <begin position="14"/>
        <end position="57"/>
    </location>
</feature>
<feature type="region of interest" description="Disordered" evidence="1">
    <location>
        <begin position="61"/>
        <end position="104"/>
    </location>
</feature>
<evidence type="ECO:0000259" key="2">
    <source>
        <dbReference type="PROSITE" id="PS50090"/>
    </source>
</evidence>
<dbReference type="InterPro" id="IPR017930">
    <property type="entry name" value="Myb_dom"/>
</dbReference>
<feature type="domain" description="HTH myb-type" evidence="3">
    <location>
        <begin position="13"/>
        <end position="61"/>
    </location>
</feature>
<dbReference type="SUPFAM" id="SSF46689">
    <property type="entry name" value="Homeodomain-like"/>
    <property type="match status" value="1"/>
</dbReference>
<dbReference type="SMART" id="SM00717">
    <property type="entry name" value="SANT"/>
    <property type="match status" value="1"/>
</dbReference>
<evidence type="ECO:0000313" key="5">
    <source>
        <dbReference type="Proteomes" id="UP001165063"/>
    </source>
</evidence>
<comment type="caution">
    <text evidence="4">The sequence shown here is derived from an EMBL/GenBank/DDBJ whole genome shotgun (WGS) entry which is preliminary data.</text>
</comment>
<proteinExistence type="predicted"/>
<dbReference type="EMBL" id="BSXU01008856">
    <property type="protein sequence ID" value="GME67511.1"/>
    <property type="molecule type" value="Genomic_DNA"/>
</dbReference>
<dbReference type="InterPro" id="IPR001005">
    <property type="entry name" value="SANT/Myb"/>
</dbReference>
<evidence type="ECO:0000256" key="1">
    <source>
        <dbReference type="SAM" id="MobiDB-lite"/>
    </source>
</evidence>
<name>A0A9W6WEY4_AMBMO</name>
<accession>A0A9W6WEY4</accession>
<dbReference type="Proteomes" id="UP001165063">
    <property type="component" value="Unassembled WGS sequence"/>
</dbReference>
<reference evidence="4" key="1">
    <citation type="submission" date="2023-04" db="EMBL/GenBank/DDBJ databases">
        <title>Ambrosiozyma monospora NBRC 1965.</title>
        <authorList>
            <person name="Ichikawa N."/>
            <person name="Sato H."/>
            <person name="Tonouchi N."/>
        </authorList>
    </citation>
    <scope>NUCLEOTIDE SEQUENCE</scope>
    <source>
        <strain evidence="4">NBRC 1965</strain>
    </source>
</reference>
<keyword evidence="5" id="KW-1185">Reference proteome</keyword>
<protein>
    <submittedName>
        <fullName evidence="4">Unnamed protein product</fullName>
    </submittedName>
</protein>
<evidence type="ECO:0000259" key="3">
    <source>
        <dbReference type="PROSITE" id="PS51294"/>
    </source>
</evidence>
<feature type="region of interest" description="Disordered" evidence="1">
    <location>
        <begin position="116"/>
        <end position="137"/>
    </location>
</feature>
<dbReference type="Pfam" id="PF13921">
    <property type="entry name" value="Myb_DNA-bind_6"/>
    <property type="match status" value="1"/>
</dbReference>
<dbReference type="CDD" id="cd00167">
    <property type="entry name" value="SANT"/>
    <property type="match status" value="1"/>
</dbReference>
<sequence length="137" mass="15278">MASSSPVNKSSPQSWDPEDDNLLIHLKEVKNLGWKQISSYFENRTSNACQFRWRRLKSGQLKSSSQAVSVASSTANTSNNLNNNNTQNTTSNNSANNNNIPQISFNPINTPFSIHQQARARRASNTNLLLSPLKMSR</sequence>
<gene>
    <name evidence="4" type="ORF">Amon01_000887100</name>
</gene>
<organism evidence="4 5">
    <name type="scientific">Ambrosiozyma monospora</name>
    <name type="common">Yeast</name>
    <name type="synonym">Endomycopsis monosporus</name>
    <dbReference type="NCBI Taxonomy" id="43982"/>
    <lineage>
        <taxon>Eukaryota</taxon>
        <taxon>Fungi</taxon>
        <taxon>Dikarya</taxon>
        <taxon>Ascomycota</taxon>
        <taxon>Saccharomycotina</taxon>
        <taxon>Pichiomycetes</taxon>
        <taxon>Pichiales</taxon>
        <taxon>Pichiaceae</taxon>
        <taxon>Ambrosiozyma</taxon>
    </lineage>
</organism>
<dbReference type="Gene3D" id="1.10.10.60">
    <property type="entry name" value="Homeodomain-like"/>
    <property type="match status" value="1"/>
</dbReference>
<dbReference type="OrthoDB" id="2143914at2759"/>
<dbReference type="PROSITE" id="PS50090">
    <property type="entry name" value="MYB_LIKE"/>
    <property type="match status" value="1"/>
</dbReference>
<evidence type="ECO:0000313" key="4">
    <source>
        <dbReference type="EMBL" id="GME67511.1"/>
    </source>
</evidence>
<dbReference type="InterPro" id="IPR009057">
    <property type="entry name" value="Homeodomain-like_sf"/>
</dbReference>
<dbReference type="PROSITE" id="PS51294">
    <property type="entry name" value="HTH_MYB"/>
    <property type="match status" value="1"/>
</dbReference>
<feature type="compositionally biased region" description="Low complexity" evidence="1">
    <location>
        <begin position="63"/>
        <end position="99"/>
    </location>
</feature>